<sequence>MVEEKHVPEWKRRQAIRDHYRHGLRRAGQQWVRVDNDFLLISLGTGTIASIIAGR</sequence>
<accession>A0A6G4WD92</accession>
<evidence type="ECO:0000313" key="1">
    <source>
        <dbReference type="EMBL" id="NGO52087.1"/>
    </source>
</evidence>
<keyword evidence="2" id="KW-1185">Reference proteome</keyword>
<dbReference type="EMBL" id="JAAKZF010000014">
    <property type="protein sequence ID" value="NGO52087.1"/>
    <property type="molecule type" value="Genomic_DNA"/>
</dbReference>
<dbReference type="RefSeq" id="WP_165028282.1">
    <property type="nucleotide sequence ID" value="NZ_JAAKZF010000014.1"/>
</dbReference>
<evidence type="ECO:0000313" key="2">
    <source>
        <dbReference type="Proteomes" id="UP001642900"/>
    </source>
</evidence>
<gene>
    <name evidence="1" type="ORF">G6N73_12980</name>
</gene>
<dbReference type="AlphaFoldDB" id="A0A6G4WD92"/>
<comment type="caution">
    <text evidence="1">The sequence shown here is derived from an EMBL/GenBank/DDBJ whole genome shotgun (WGS) entry which is preliminary data.</text>
</comment>
<name>A0A6G4WD92_9HYPH</name>
<dbReference type="Gene3D" id="3.10.450.160">
    <property type="entry name" value="inner membrane protein cigr"/>
    <property type="match status" value="1"/>
</dbReference>
<dbReference type="Pfam" id="PF11776">
    <property type="entry name" value="RcnB"/>
    <property type="match status" value="1"/>
</dbReference>
<dbReference type="Proteomes" id="UP001642900">
    <property type="component" value="Unassembled WGS sequence"/>
</dbReference>
<reference evidence="1 2" key="1">
    <citation type="submission" date="2020-02" db="EMBL/GenBank/DDBJ databases">
        <title>Genome sequence of strain CCNWXJ40-4.</title>
        <authorList>
            <person name="Gao J."/>
            <person name="Sun J."/>
        </authorList>
    </citation>
    <scope>NUCLEOTIDE SEQUENCE [LARGE SCALE GENOMIC DNA]</scope>
    <source>
        <strain evidence="1 2">CCNWXJ 40-4</strain>
    </source>
</reference>
<proteinExistence type="predicted"/>
<protein>
    <submittedName>
        <fullName evidence="1">Uncharacterized protein</fullName>
    </submittedName>
</protein>
<organism evidence="1 2">
    <name type="scientific">Allomesorhizobium camelthorni</name>
    <dbReference type="NCBI Taxonomy" id="475069"/>
    <lineage>
        <taxon>Bacteria</taxon>
        <taxon>Pseudomonadati</taxon>
        <taxon>Pseudomonadota</taxon>
        <taxon>Alphaproteobacteria</taxon>
        <taxon>Hyphomicrobiales</taxon>
        <taxon>Phyllobacteriaceae</taxon>
        <taxon>Allomesorhizobium</taxon>
    </lineage>
</organism>
<dbReference type="InterPro" id="IPR024572">
    <property type="entry name" value="RcnB"/>
</dbReference>